<keyword evidence="2" id="KW-1185">Reference proteome</keyword>
<proteinExistence type="predicted"/>
<evidence type="ECO:0000313" key="1">
    <source>
        <dbReference type="EMBL" id="MDM9631929.1"/>
    </source>
</evidence>
<evidence type="ECO:0000313" key="2">
    <source>
        <dbReference type="Proteomes" id="UP001174839"/>
    </source>
</evidence>
<name>A0ABT7WGI4_9FLAO</name>
<dbReference type="Proteomes" id="UP001174839">
    <property type="component" value="Unassembled WGS sequence"/>
</dbReference>
<organism evidence="1 2">
    <name type="scientific">Robiginitalea aurantiaca</name>
    <dbReference type="NCBI Taxonomy" id="3056915"/>
    <lineage>
        <taxon>Bacteria</taxon>
        <taxon>Pseudomonadati</taxon>
        <taxon>Bacteroidota</taxon>
        <taxon>Flavobacteriia</taxon>
        <taxon>Flavobacteriales</taxon>
        <taxon>Flavobacteriaceae</taxon>
        <taxon>Robiginitalea</taxon>
    </lineage>
</organism>
<dbReference type="EMBL" id="JAUDUY010000004">
    <property type="protein sequence ID" value="MDM9631929.1"/>
    <property type="molecule type" value="Genomic_DNA"/>
</dbReference>
<reference evidence="1" key="1">
    <citation type="submission" date="2023-06" db="EMBL/GenBank/DDBJ databases">
        <title>Robiginitalea aurantiacus sp. nov. and Algoriphagus sediminis sp. nov., isolated from coastal sediment.</title>
        <authorList>
            <person name="Zhou Z.Y."/>
            <person name="An J."/>
            <person name="Jia Y.W."/>
            <person name="Du Z.J."/>
        </authorList>
    </citation>
    <scope>NUCLEOTIDE SEQUENCE</scope>
    <source>
        <strain evidence="1">M39</strain>
    </source>
</reference>
<dbReference type="InterPro" id="IPR045444">
    <property type="entry name" value="DUF6503"/>
</dbReference>
<accession>A0ABT7WGI4</accession>
<dbReference type="PROSITE" id="PS51257">
    <property type="entry name" value="PROKAR_LIPOPROTEIN"/>
    <property type="match status" value="1"/>
</dbReference>
<dbReference type="Pfam" id="PF20113">
    <property type="entry name" value="DUF6503"/>
    <property type="match status" value="1"/>
</dbReference>
<comment type="caution">
    <text evidence="1">The sequence shown here is derived from an EMBL/GenBank/DDBJ whole genome shotgun (WGS) entry which is preliminary data.</text>
</comment>
<sequence>MNRFLLLPIVLLTFACQSRKETVPDAQQIVDCAIEAAGGDRYHTSVIQFTFRDRQYRTFRESGKRVLMRITQTDSSLIEDRLAGASFERKIDGVPQVLADSTRQKLAEAVNSVHYFAYLPNGLNDAAVNKAYLGRVTLEDSEYYKVQVTFDQEGGGTDYEDVFVYWFNARTYLPEFLAYEYHTNGGGKRFRRAFNERVIGGMRFVDYRNYKYEGPLPVAELDSLYLRDALELLSLVELENVEVIPGNYN</sequence>
<dbReference type="RefSeq" id="WP_289725290.1">
    <property type="nucleotide sequence ID" value="NZ_JAUDUY010000004.1"/>
</dbReference>
<protein>
    <submittedName>
        <fullName evidence="1">Deoxyribose-phosphate aldolase</fullName>
    </submittedName>
</protein>
<gene>
    <name evidence="1" type="ORF">QU605_10625</name>
</gene>